<keyword evidence="8" id="KW-1185">Reference proteome</keyword>
<keyword evidence="4 5" id="KW-0472">Membrane</keyword>
<dbReference type="RefSeq" id="WP_062123719.1">
    <property type="nucleotide sequence ID" value="NZ_BAZW01000008.1"/>
</dbReference>
<accession>A0A0E9LX43</accession>
<dbReference type="PANTHER" id="PTHR30386:SF26">
    <property type="entry name" value="TRANSPORT PROTEIN COMB"/>
    <property type="match status" value="1"/>
</dbReference>
<proteinExistence type="predicted"/>
<sequence>MDKKNLFPSEIIEFSAESHFVENNKRFRLIYVGLVLAILLTLILLPLVKVTVSTQGRGIVRTYYENISLQVSIYGQVRYSNIHEGQFVQKGDTLLMLRADRVDEQISYYQKQSRENKEFIDDLKALLAGRFSVQSPRFMQEAGQYKAKLEEMSVTFQMIEKEYTLAEHLYNEKVTAEMEYLQVKNQYELFQSQLDLYQKQTKNSWESERTKIIRESAQIESSIRQLKEEKTQFIITAPTTGVLSHTTGIQTGSFINPGQILAQISPDDELIVECYISPKDIGFIFIEQPVRIQVDAFNYNQWGLIHGEVSHISEDIISFENNPVFRIRCKINQHHLALKTGHKGLLKKGMTITSRFDLTKRSLFQLLFDKVDNWLNPKLQNA</sequence>
<organism evidence="7 8">
    <name type="scientific">Geofilum rubicundum JCM 15548</name>
    <dbReference type="NCBI Taxonomy" id="1236989"/>
    <lineage>
        <taxon>Bacteria</taxon>
        <taxon>Pseudomonadati</taxon>
        <taxon>Bacteroidota</taxon>
        <taxon>Bacteroidia</taxon>
        <taxon>Marinilabiliales</taxon>
        <taxon>Marinilabiliaceae</taxon>
        <taxon>Geofilum</taxon>
    </lineage>
</organism>
<keyword evidence="2 5" id="KW-0812">Transmembrane</keyword>
<dbReference type="EMBL" id="BAZW01000008">
    <property type="protein sequence ID" value="GAO29425.1"/>
    <property type="molecule type" value="Genomic_DNA"/>
</dbReference>
<protein>
    <submittedName>
        <fullName evidence="7">HlyD family secretion protein</fullName>
    </submittedName>
</protein>
<dbReference type="PANTHER" id="PTHR30386">
    <property type="entry name" value="MEMBRANE FUSION SUBUNIT OF EMRAB-TOLC MULTIDRUG EFFLUX PUMP"/>
    <property type="match status" value="1"/>
</dbReference>
<dbReference type="InterPro" id="IPR058982">
    <property type="entry name" value="Beta-barrel_AprE"/>
</dbReference>
<evidence type="ECO:0000256" key="3">
    <source>
        <dbReference type="ARBA" id="ARBA00022989"/>
    </source>
</evidence>
<dbReference type="Proteomes" id="UP000032900">
    <property type="component" value="Unassembled WGS sequence"/>
</dbReference>
<gene>
    <name evidence="7" type="ORF">JCM15548_11609</name>
</gene>
<evidence type="ECO:0000256" key="2">
    <source>
        <dbReference type="ARBA" id="ARBA00022692"/>
    </source>
</evidence>
<evidence type="ECO:0000256" key="4">
    <source>
        <dbReference type="ARBA" id="ARBA00023136"/>
    </source>
</evidence>
<comment type="caution">
    <text evidence="7">The sequence shown here is derived from an EMBL/GenBank/DDBJ whole genome shotgun (WGS) entry which is preliminary data.</text>
</comment>
<name>A0A0E9LX43_9BACT</name>
<dbReference type="InterPro" id="IPR050739">
    <property type="entry name" value="MFP"/>
</dbReference>
<feature type="transmembrane region" description="Helical" evidence="5">
    <location>
        <begin position="29"/>
        <end position="48"/>
    </location>
</feature>
<evidence type="ECO:0000256" key="5">
    <source>
        <dbReference type="SAM" id="Phobius"/>
    </source>
</evidence>
<dbReference type="OrthoDB" id="594147at2"/>
<comment type="subcellular location">
    <subcellularLocation>
        <location evidence="1">Membrane</location>
        <topology evidence="1">Single-pass membrane protein</topology>
    </subcellularLocation>
</comment>
<dbReference type="STRING" id="1236989.JCM15548_11609"/>
<dbReference type="AlphaFoldDB" id="A0A0E9LX43"/>
<feature type="domain" description="AprE-like beta-barrel" evidence="6">
    <location>
        <begin position="270"/>
        <end position="354"/>
    </location>
</feature>
<keyword evidence="3 5" id="KW-1133">Transmembrane helix</keyword>
<dbReference type="GO" id="GO:0016020">
    <property type="term" value="C:membrane"/>
    <property type="evidence" value="ECO:0007669"/>
    <property type="project" value="UniProtKB-SubCell"/>
</dbReference>
<evidence type="ECO:0000259" key="6">
    <source>
        <dbReference type="Pfam" id="PF26002"/>
    </source>
</evidence>
<dbReference type="Pfam" id="PF26002">
    <property type="entry name" value="Beta-barrel_AprE"/>
    <property type="match status" value="1"/>
</dbReference>
<reference evidence="7 8" key="1">
    <citation type="journal article" date="2015" name="Microbes Environ.">
        <title>Distribution and evolution of nitrogen fixation genes in the phylum bacteroidetes.</title>
        <authorList>
            <person name="Inoue J."/>
            <person name="Oshima K."/>
            <person name="Suda W."/>
            <person name="Sakamoto M."/>
            <person name="Iino T."/>
            <person name="Noda S."/>
            <person name="Hongoh Y."/>
            <person name="Hattori M."/>
            <person name="Ohkuma M."/>
        </authorList>
    </citation>
    <scope>NUCLEOTIDE SEQUENCE [LARGE SCALE GENOMIC DNA]</scope>
    <source>
        <strain evidence="7">JCM 15548</strain>
    </source>
</reference>
<evidence type="ECO:0000256" key="1">
    <source>
        <dbReference type="ARBA" id="ARBA00004167"/>
    </source>
</evidence>
<dbReference type="Gene3D" id="2.40.30.170">
    <property type="match status" value="1"/>
</dbReference>
<evidence type="ECO:0000313" key="8">
    <source>
        <dbReference type="Proteomes" id="UP000032900"/>
    </source>
</evidence>
<evidence type="ECO:0000313" key="7">
    <source>
        <dbReference type="EMBL" id="GAO29425.1"/>
    </source>
</evidence>